<dbReference type="InterPro" id="IPR036576">
    <property type="entry name" value="WRKY_dom_sf"/>
</dbReference>
<dbReference type="AlphaFoldDB" id="A0A8T0UCW0"/>
<dbReference type="EMBL" id="CM029042">
    <property type="protein sequence ID" value="KAG2618574.1"/>
    <property type="molecule type" value="Genomic_DNA"/>
</dbReference>
<comment type="caution">
    <text evidence="8">The sequence shown here is derived from an EMBL/GenBank/DDBJ whole genome shotgun (WGS) entry which is preliminary data.</text>
</comment>
<evidence type="ECO:0000256" key="5">
    <source>
        <dbReference type="ARBA" id="ARBA00023242"/>
    </source>
</evidence>
<keyword evidence="5" id="KW-0539">Nucleus</keyword>
<evidence type="ECO:0000259" key="7">
    <source>
        <dbReference type="PROSITE" id="PS50811"/>
    </source>
</evidence>
<protein>
    <recommendedName>
        <fullName evidence="7">WRKY domain-containing protein</fullName>
    </recommendedName>
</protein>
<accession>A0A8T0UCW0</accession>
<dbReference type="InterPro" id="IPR044810">
    <property type="entry name" value="WRKY_plant"/>
</dbReference>
<dbReference type="GO" id="GO:0003700">
    <property type="term" value="F:DNA-binding transcription factor activity"/>
    <property type="evidence" value="ECO:0007669"/>
    <property type="project" value="InterPro"/>
</dbReference>
<dbReference type="Proteomes" id="UP000823388">
    <property type="component" value="Chromosome 3N"/>
</dbReference>
<dbReference type="InterPro" id="IPR003657">
    <property type="entry name" value="WRKY_dom"/>
</dbReference>
<proteinExistence type="predicted"/>
<evidence type="ECO:0000256" key="2">
    <source>
        <dbReference type="ARBA" id="ARBA00023015"/>
    </source>
</evidence>
<gene>
    <name evidence="8" type="ORF">PVAP13_3NG079662</name>
</gene>
<evidence type="ECO:0000256" key="3">
    <source>
        <dbReference type="ARBA" id="ARBA00023125"/>
    </source>
</evidence>
<organism evidence="8 9">
    <name type="scientific">Panicum virgatum</name>
    <name type="common">Blackwell switchgrass</name>
    <dbReference type="NCBI Taxonomy" id="38727"/>
    <lineage>
        <taxon>Eukaryota</taxon>
        <taxon>Viridiplantae</taxon>
        <taxon>Streptophyta</taxon>
        <taxon>Embryophyta</taxon>
        <taxon>Tracheophyta</taxon>
        <taxon>Spermatophyta</taxon>
        <taxon>Magnoliopsida</taxon>
        <taxon>Liliopsida</taxon>
        <taxon>Poales</taxon>
        <taxon>Poaceae</taxon>
        <taxon>PACMAD clade</taxon>
        <taxon>Panicoideae</taxon>
        <taxon>Panicodae</taxon>
        <taxon>Paniceae</taxon>
        <taxon>Panicinae</taxon>
        <taxon>Panicum</taxon>
        <taxon>Panicum sect. Hiantes</taxon>
    </lineage>
</organism>
<dbReference type="SUPFAM" id="SSF118290">
    <property type="entry name" value="WRKY DNA-binding domain"/>
    <property type="match status" value="1"/>
</dbReference>
<name>A0A8T0UCW0_PANVG</name>
<dbReference type="SMART" id="SM00774">
    <property type="entry name" value="WRKY"/>
    <property type="match status" value="1"/>
</dbReference>
<feature type="compositionally biased region" description="Gly residues" evidence="6">
    <location>
        <begin position="59"/>
        <end position="72"/>
    </location>
</feature>
<evidence type="ECO:0000256" key="4">
    <source>
        <dbReference type="ARBA" id="ARBA00023163"/>
    </source>
</evidence>
<dbReference type="PROSITE" id="PS50811">
    <property type="entry name" value="WRKY"/>
    <property type="match status" value="1"/>
</dbReference>
<keyword evidence="3" id="KW-0238">DNA-binding</keyword>
<evidence type="ECO:0000256" key="6">
    <source>
        <dbReference type="SAM" id="MobiDB-lite"/>
    </source>
</evidence>
<keyword evidence="9" id="KW-1185">Reference proteome</keyword>
<dbReference type="PANTHER" id="PTHR31282">
    <property type="entry name" value="WRKY TRANSCRIPTION FACTOR 21-RELATED"/>
    <property type="match status" value="1"/>
</dbReference>
<sequence length="257" mass="27908">MATADRASAACGVMAEAREATARLLALLQATGADPGKRELAEQIICCIDRARAAVRGAGDGTGKTTGHGFGLGARPPAGSKRRRARRGCGEEARARVVASSAMDDGYAWRKYGEKSIQDHKNPRFYFRCTYRDELGCGARKQVDRIEDDPSLFHITYFGEHTPACPRDDAATAELDGDGRRLVVQACLDSFRPCLPPEGQDPKQMPASMVEFTAGYCWPPTDQMANLVSSDVCFGTPGELESLDAISMEELMDLLWP</sequence>
<dbReference type="GO" id="GO:0005634">
    <property type="term" value="C:nucleus"/>
    <property type="evidence" value="ECO:0007669"/>
    <property type="project" value="UniProtKB-SubCell"/>
</dbReference>
<evidence type="ECO:0000313" key="8">
    <source>
        <dbReference type="EMBL" id="KAG2618574.1"/>
    </source>
</evidence>
<dbReference type="Pfam" id="PF03106">
    <property type="entry name" value="WRKY"/>
    <property type="match status" value="1"/>
</dbReference>
<comment type="subcellular location">
    <subcellularLocation>
        <location evidence="1">Nucleus</location>
    </subcellularLocation>
</comment>
<feature type="domain" description="WRKY" evidence="7">
    <location>
        <begin position="98"/>
        <end position="166"/>
    </location>
</feature>
<dbReference type="GO" id="GO:0043565">
    <property type="term" value="F:sequence-specific DNA binding"/>
    <property type="evidence" value="ECO:0007669"/>
    <property type="project" value="InterPro"/>
</dbReference>
<evidence type="ECO:0000256" key="1">
    <source>
        <dbReference type="ARBA" id="ARBA00004123"/>
    </source>
</evidence>
<reference evidence="8" key="1">
    <citation type="submission" date="2020-05" db="EMBL/GenBank/DDBJ databases">
        <title>WGS assembly of Panicum virgatum.</title>
        <authorList>
            <person name="Lovell J.T."/>
            <person name="Jenkins J."/>
            <person name="Shu S."/>
            <person name="Juenger T.E."/>
            <person name="Schmutz J."/>
        </authorList>
    </citation>
    <scope>NUCLEOTIDE SEQUENCE</scope>
    <source>
        <strain evidence="8">AP13</strain>
    </source>
</reference>
<dbReference type="Gene3D" id="2.20.25.80">
    <property type="entry name" value="WRKY domain"/>
    <property type="match status" value="1"/>
</dbReference>
<feature type="region of interest" description="Disordered" evidence="6">
    <location>
        <begin position="59"/>
        <end position="87"/>
    </location>
</feature>
<keyword evidence="4" id="KW-0804">Transcription</keyword>
<keyword evidence="2" id="KW-0805">Transcription regulation</keyword>
<evidence type="ECO:0000313" key="9">
    <source>
        <dbReference type="Proteomes" id="UP000823388"/>
    </source>
</evidence>
<dbReference type="OrthoDB" id="684963at2759"/>